<gene>
    <name evidence="4" type="ORF">THAPSDRAFT_22727</name>
</gene>
<keyword evidence="1" id="KW-0677">Repeat</keyword>
<name>B8C2V0_THAPS</name>
<feature type="region of interest" description="Disordered" evidence="3">
    <location>
        <begin position="1278"/>
        <end position="1301"/>
    </location>
</feature>
<feature type="repeat" description="RCC1" evidence="2">
    <location>
        <begin position="774"/>
        <end position="824"/>
    </location>
</feature>
<proteinExistence type="predicted"/>
<protein>
    <recommendedName>
        <fullName evidence="6">C2H2-type domain-containing protein</fullName>
    </recommendedName>
</protein>
<accession>B8C2V0</accession>
<dbReference type="RefSeq" id="XP_002290260.1">
    <property type="nucleotide sequence ID" value="XM_002290224.1"/>
</dbReference>
<dbReference type="PROSITE" id="PS00626">
    <property type="entry name" value="RCC1_2"/>
    <property type="match status" value="1"/>
</dbReference>
<feature type="compositionally biased region" description="Polar residues" evidence="3">
    <location>
        <begin position="574"/>
        <end position="593"/>
    </location>
</feature>
<dbReference type="Pfam" id="PF13540">
    <property type="entry name" value="RCC1_2"/>
    <property type="match status" value="1"/>
</dbReference>
<dbReference type="KEGG" id="tps:THAPSDRAFT_22727"/>
<evidence type="ECO:0008006" key="6">
    <source>
        <dbReference type="Google" id="ProtNLM"/>
    </source>
</evidence>
<dbReference type="InterPro" id="IPR036770">
    <property type="entry name" value="Ankyrin_rpt-contain_sf"/>
</dbReference>
<evidence type="ECO:0000256" key="2">
    <source>
        <dbReference type="PROSITE-ProRule" id="PRU00235"/>
    </source>
</evidence>
<feature type="compositionally biased region" description="Polar residues" evidence="3">
    <location>
        <begin position="8"/>
        <end position="30"/>
    </location>
</feature>
<dbReference type="SUPFAM" id="SSF50985">
    <property type="entry name" value="RCC1/BLIP-II"/>
    <property type="match status" value="1"/>
</dbReference>
<dbReference type="EMBL" id="CM000642">
    <property type="protein sequence ID" value="EED92012.1"/>
    <property type="molecule type" value="Genomic_DNA"/>
</dbReference>
<dbReference type="SUPFAM" id="SSF57667">
    <property type="entry name" value="beta-beta-alpha zinc fingers"/>
    <property type="match status" value="1"/>
</dbReference>
<feature type="region of interest" description="Disordered" evidence="3">
    <location>
        <begin position="991"/>
        <end position="1034"/>
    </location>
</feature>
<dbReference type="PaxDb" id="35128-Thaps22727"/>
<feature type="repeat" description="RCC1" evidence="2">
    <location>
        <begin position="702"/>
        <end position="773"/>
    </location>
</feature>
<feature type="region of interest" description="Disordered" evidence="3">
    <location>
        <begin position="269"/>
        <end position="318"/>
    </location>
</feature>
<organism evidence="4 5">
    <name type="scientific">Thalassiosira pseudonana</name>
    <name type="common">Marine diatom</name>
    <name type="synonym">Cyclotella nana</name>
    <dbReference type="NCBI Taxonomy" id="35128"/>
    <lineage>
        <taxon>Eukaryota</taxon>
        <taxon>Sar</taxon>
        <taxon>Stramenopiles</taxon>
        <taxon>Ochrophyta</taxon>
        <taxon>Bacillariophyta</taxon>
        <taxon>Coscinodiscophyceae</taxon>
        <taxon>Thalassiosirophycidae</taxon>
        <taxon>Thalassiosirales</taxon>
        <taxon>Thalassiosiraceae</taxon>
        <taxon>Thalassiosira</taxon>
    </lineage>
</organism>
<dbReference type="PRINTS" id="PR00633">
    <property type="entry name" value="RCCNDNSATION"/>
</dbReference>
<dbReference type="STRING" id="35128.B8C2V0"/>
<dbReference type="GeneID" id="7450059"/>
<dbReference type="InterPro" id="IPR000408">
    <property type="entry name" value="Reg_chr_condens"/>
</dbReference>
<feature type="compositionally biased region" description="Low complexity" evidence="3">
    <location>
        <begin position="998"/>
        <end position="1011"/>
    </location>
</feature>
<feature type="region of interest" description="Disordered" evidence="3">
    <location>
        <begin position="1"/>
        <end position="31"/>
    </location>
</feature>
<feature type="compositionally biased region" description="Basic and acidic residues" evidence="3">
    <location>
        <begin position="373"/>
        <end position="392"/>
    </location>
</feature>
<dbReference type="Gene3D" id="2.130.10.30">
    <property type="entry name" value="Regulator of chromosome condensation 1/beta-lactamase-inhibitor protein II"/>
    <property type="match status" value="2"/>
</dbReference>
<keyword evidence="5" id="KW-1185">Reference proteome</keyword>
<evidence type="ECO:0000313" key="5">
    <source>
        <dbReference type="Proteomes" id="UP000001449"/>
    </source>
</evidence>
<feature type="region of interest" description="Disordered" evidence="3">
    <location>
        <begin position="574"/>
        <end position="597"/>
    </location>
</feature>
<feature type="repeat" description="RCC1" evidence="2">
    <location>
        <begin position="559"/>
        <end position="629"/>
    </location>
</feature>
<dbReference type="PANTHER" id="PTHR22872">
    <property type="entry name" value="BTK-BINDING PROTEIN-RELATED"/>
    <property type="match status" value="1"/>
</dbReference>
<sequence length="1301" mass="142063">MGRKHRSSSFGNSKDATRARSPSFSSTVAQPKQPDVDIDACNTLLNHFVHGRDDIGRTVLHHAVRAAASSSSDVGEEHHKLDGIYLMDALYKTVKEVDKIAAEKSKGKGGSVSSQHVHKLMLAKDEENGYTPLHYAILRRDLLSTLLLLKHASSDLDEDGLASIHPQQMQHPLRLLDGNFGDEGKLRVMNSLAASVDNESMTPLQLLGSTSASELEKCRETLHWKYLKQIWKRGTEPSETPSNNTNDNDNPRRYRRRMISFGDERDYLNNDVEAVPDEDALERRARSGSFNVEGYHNEEDDEEDADQHNGQQANDMVPLDGGADFAILAEPEAVAASESANTKLGAVDYGCEVYTFGTADHCALGVPQFASRRERRDEDSLFGRKKNGDNSDHSSAAASYKPKRVEAFALGEMRREWSHSAMPTKEKDGVDSPAVAVAAASHHTLTVTRGGRLFAFGLGKGGRLGTGDENHRPFPTRILGPLSRRIVASIAAAENHSLCSTSDGNCYAWGSNGFGQLGMPSDQDQGSRLSPRRVDELKHSFVVAVAAGDRHSVALTKVGEVYCWGDNRSGQLGRTTSSVAGSPIASPSQANSRSCHRPQRVDGLFGAQPCRRAMAVAAAEFSTLVLTMPPTVANGQSSVTSLPVNVVYGFGHGNHVPMRVTFPSASRNNHQQNNDTYTRSICINPTAIACAKYHNVAIAADGRVYTWGLHAESLGIEKYDGGNAKNWSTPRGKSSHSSATAPRLVSAMLPENGGGRAVAVSASESHTAIVTADGHLFTWGSSYGLNALGHKNIRWQPSPRKVKRVHRAVGVSAAKEHTALLIGTSFPSLPYLRPTSDDVLLPDTQVECYSSLSLQDMATMEIARNVDSTNVVPIANIAHRLNCRPLMGFCKEFLRMNLDGVLATGNIGDLETFLQNNSTFDGSFVRDDGSDGIFHPILYFLFNSKNWMHESRSVLNSCARSMPSKQAKKMKRYRRCVKPLVQKLSFDAEPMVEVTDRSTSNQSESEENNSSAPGVKEEVQPSMRKQPPEKHFPKPSGDATKYFCFTCGVCCPDEDSYTLHMSGRKHRNQLSHAKAAEEKKVAESMMAMKRMQLMGNTDSQTMVPVVPQVKRAVWGASQPSTPVFKQAPVSKSGSNSLLGIMGEESRKQKMTPVGIQVTPKIGKGQMKKTMISPNPGKIINFCVPTTTPIVSNSLPLSAFIGTTAAQKQNGVSAVGASWADKPVAPRIVAPRPKATNARSFAEIQREEEDIRNKEDHTSRLGVLGGSKWYVSQRERAASIGDIQQQQKKDEEWLLQRNNENA</sequence>
<dbReference type="Gene3D" id="3.30.160.60">
    <property type="entry name" value="Classic Zinc Finger"/>
    <property type="match status" value="1"/>
</dbReference>
<evidence type="ECO:0000256" key="1">
    <source>
        <dbReference type="ARBA" id="ARBA00022737"/>
    </source>
</evidence>
<dbReference type="InParanoid" id="B8C2V0"/>
<feature type="region of interest" description="Disordered" evidence="3">
    <location>
        <begin position="235"/>
        <end position="254"/>
    </location>
</feature>
<feature type="region of interest" description="Disordered" evidence="3">
    <location>
        <begin position="373"/>
        <end position="398"/>
    </location>
</feature>
<dbReference type="HOGENOM" id="CLU_261506_0_0_1"/>
<dbReference type="InterPro" id="IPR051625">
    <property type="entry name" value="Signaling_Regulatory_Domain"/>
</dbReference>
<dbReference type="Proteomes" id="UP000001449">
    <property type="component" value="Chromosome 5"/>
</dbReference>
<feature type="repeat" description="RCC1" evidence="2">
    <location>
        <begin position="504"/>
        <end position="558"/>
    </location>
</feature>
<reference evidence="4 5" key="2">
    <citation type="journal article" date="2008" name="Nature">
        <title>The Phaeodactylum genome reveals the evolutionary history of diatom genomes.</title>
        <authorList>
            <person name="Bowler C."/>
            <person name="Allen A.E."/>
            <person name="Badger J.H."/>
            <person name="Grimwood J."/>
            <person name="Jabbari K."/>
            <person name="Kuo A."/>
            <person name="Maheswari U."/>
            <person name="Martens C."/>
            <person name="Maumus F."/>
            <person name="Otillar R.P."/>
            <person name="Rayko E."/>
            <person name="Salamov A."/>
            <person name="Vandepoele K."/>
            <person name="Beszteri B."/>
            <person name="Gruber A."/>
            <person name="Heijde M."/>
            <person name="Katinka M."/>
            <person name="Mock T."/>
            <person name="Valentin K."/>
            <person name="Verret F."/>
            <person name="Berges J.A."/>
            <person name="Brownlee C."/>
            <person name="Cadoret J.P."/>
            <person name="Chiovitti A."/>
            <person name="Choi C.J."/>
            <person name="Coesel S."/>
            <person name="De Martino A."/>
            <person name="Detter J.C."/>
            <person name="Durkin C."/>
            <person name="Falciatore A."/>
            <person name="Fournet J."/>
            <person name="Haruta M."/>
            <person name="Huysman M.J."/>
            <person name="Jenkins B.D."/>
            <person name="Jiroutova K."/>
            <person name="Jorgensen R.E."/>
            <person name="Joubert Y."/>
            <person name="Kaplan A."/>
            <person name="Kroger N."/>
            <person name="Kroth P.G."/>
            <person name="La Roche J."/>
            <person name="Lindquist E."/>
            <person name="Lommer M."/>
            <person name="Martin-Jezequel V."/>
            <person name="Lopez P.J."/>
            <person name="Lucas S."/>
            <person name="Mangogna M."/>
            <person name="McGinnis K."/>
            <person name="Medlin L.K."/>
            <person name="Montsant A."/>
            <person name="Oudot-Le Secq M.P."/>
            <person name="Napoli C."/>
            <person name="Obornik M."/>
            <person name="Parker M.S."/>
            <person name="Petit J.L."/>
            <person name="Porcel B.M."/>
            <person name="Poulsen N."/>
            <person name="Robison M."/>
            <person name="Rychlewski L."/>
            <person name="Rynearson T.A."/>
            <person name="Schmutz J."/>
            <person name="Shapiro H."/>
            <person name="Siaut M."/>
            <person name="Stanley M."/>
            <person name="Sussman M.R."/>
            <person name="Taylor A.R."/>
            <person name="Vardi A."/>
            <person name="von Dassow P."/>
            <person name="Vyverman W."/>
            <person name="Willis A."/>
            <person name="Wyrwicz L.S."/>
            <person name="Rokhsar D.S."/>
            <person name="Weissenbach J."/>
            <person name="Armbrust E.V."/>
            <person name="Green B.R."/>
            <person name="Van de Peer Y."/>
            <person name="Grigoriev I.V."/>
        </authorList>
    </citation>
    <scope>NUCLEOTIDE SEQUENCE [LARGE SCALE GENOMIC DNA]</scope>
    <source>
        <strain evidence="4 5">CCMP1335</strain>
    </source>
</reference>
<dbReference type="eggNOG" id="KOG1426">
    <property type="taxonomic scope" value="Eukaryota"/>
</dbReference>
<dbReference type="OMA" id="WGLHAES"/>
<dbReference type="PANTHER" id="PTHR22872:SF2">
    <property type="entry name" value="INHIBITOR OF BRUTON TYROSINE KINASE"/>
    <property type="match status" value="1"/>
</dbReference>
<dbReference type="InterPro" id="IPR036236">
    <property type="entry name" value="Znf_C2H2_sf"/>
</dbReference>
<evidence type="ECO:0000313" key="4">
    <source>
        <dbReference type="EMBL" id="EED92012.1"/>
    </source>
</evidence>
<dbReference type="Pfam" id="PF00415">
    <property type="entry name" value="RCC1"/>
    <property type="match status" value="3"/>
</dbReference>
<reference evidence="4 5" key="1">
    <citation type="journal article" date="2004" name="Science">
        <title>The genome of the diatom Thalassiosira pseudonana: ecology, evolution, and metabolism.</title>
        <authorList>
            <person name="Armbrust E.V."/>
            <person name="Berges J.A."/>
            <person name="Bowler C."/>
            <person name="Green B.R."/>
            <person name="Martinez D."/>
            <person name="Putnam N.H."/>
            <person name="Zhou S."/>
            <person name="Allen A.E."/>
            <person name="Apt K.E."/>
            <person name="Bechner M."/>
            <person name="Brzezinski M.A."/>
            <person name="Chaal B.K."/>
            <person name="Chiovitti A."/>
            <person name="Davis A.K."/>
            <person name="Demarest M.S."/>
            <person name="Detter J.C."/>
            <person name="Glavina T."/>
            <person name="Goodstein D."/>
            <person name="Hadi M.Z."/>
            <person name="Hellsten U."/>
            <person name="Hildebrand M."/>
            <person name="Jenkins B.D."/>
            <person name="Jurka J."/>
            <person name="Kapitonov V.V."/>
            <person name="Kroger N."/>
            <person name="Lau W.W."/>
            <person name="Lane T.W."/>
            <person name="Larimer F.W."/>
            <person name="Lippmeier J.C."/>
            <person name="Lucas S."/>
            <person name="Medina M."/>
            <person name="Montsant A."/>
            <person name="Obornik M."/>
            <person name="Parker M.S."/>
            <person name="Palenik B."/>
            <person name="Pazour G.J."/>
            <person name="Richardson P.M."/>
            <person name="Rynearson T.A."/>
            <person name="Saito M.A."/>
            <person name="Schwartz D.C."/>
            <person name="Thamatrakoln K."/>
            <person name="Valentin K."/>
            <person name="Vardi A."/>
            <person name="Wilkerson F.P."/>
            <person name="Rokhsar D.S."/>
        </authorList>
    </citation>
    <scope>NUCLEOTIDE SEQUENCE [LARGE SCALE GENOMIC DNA]</scope>
    <source>
        <strain evidence="4 5">CCMP1335</strain>
    </source>
</reference>
<dbReference type="PROSITE" id="PS50012">
    <property type="entry name" value="RCC1_3"/>
    <property type="match status" value="5"/>
</dbReference>
<feature type="repeat" description="RCC1" evidence="2">
    <location>
        <begin position="451"/>
        <end position="503"/>
    </location>
</feature>
<evidence type="ECO:0000256" key="3">
    <source>
        <dbReference type="SAM" id="MobiDB-lite"/>
    </source>
</evidence>
<dbReference type="InterPro" id="IPR009091">
    <property type="entry name" value="RCC1/BLIP-II"/>
</dbReference>
<dbReference type="Gene3D" id="1.25.40.20">
    <property type="entry name" value="Ankyrin repeat-containing domain"/>
    <property type="match status" value="1"/>
</dbReference>